<dbReference type="EMBL" id="MU273871">
    <property type="protein sequence ID" value="KAI0027610.1"/>
    <property type="molecule type" value="Genomic_DNA"/>
</dbReference>
<proteinExistence type="predicted"/>
<keyword evidence="2" id="KW-1185">Reference proteome</keyword>
<evidence type="ECO:0000313" key="2">
    <source>
        <dbReference type="Proteomes" id="UP000814128"/>
    </source>
</evidence>
<dbReference type="Proteomes" id="UP000814128">
    <property type="component" value="Unassembled WGS sequence"/>
</dbReference>
<comment type="caution">
    <text evidence="1">The sequence shown here is derived from an EMBL/GenBank/DDBJ whole genome shotgun (WGS) entry which is preliminary data.</text>
</comment>
<reference evidence="1" key="1">
    <citation type="submission" date="2021-02" db="EMBL/GenBank/DDBJ databases">
        <authorList>
            <consortium name="DOE Joint Genome Institute"/>
            <person name="Ahrendt S."/>
            <person name="Looney B.P."/>
            <person name="Miyauchi S."/>
            <person name="Morin E."/>
            <person name="Drula E."/>
            <person name="Courty P.E."/>
            <person name="Chicoki N."/>
            <person name="Fauchery L."/>
            <person name="Kohler A."/>
            <person name="Kuo A."/>
            <person name="Labutti K."/>
            <person name="Pangilinan J."/>
            <person name="Lipzen A."/>
            <person name="Riley R."/>
            <person name="Andreopoulos W."/>
            <person name="He G."/>
            <person name="Johnson J."/>
            <person name="Barry K.W."/>
            <person name="Grigoriev I.V."/>
            <person name="Nagy L."/>
            <person name="Hibbett D."/>
            <person name="Henrissat B."/>
            <person name="Matheny P.B."/>
            <person name="Labbe J."/>
            <person name="Martin F."/>
        </authorList>
    </citation>
    <scope>NUCLEOTIDE SEQUENCE</scope>
    <source>
        <strain evidence="1">EC-137</strain>
    </source>
</reference>
<accession>A0ACB8Q7Y1</accession>
<organism evidence="1 2">
    <name type="scientific">Vararia minispora EC-137</name>
    <dbReference type="NCBI Taxonomy" id="1314806"/>
    <lineage>
        <taxon>Eukaryota</taxon>
        <taxon>Fungi</taxon>
        <taxon>Dikarya</taxon>
        <taxon>Basidiomycota</taxon>
        <taxon>Agaricomycotina</taxon>
        <taxon>Agaricomycetes</taxon>
        <taxon>Russulales</taxon>
        <taxon>Lachnocladiaceae</taxon>
        <taxon>Vararia</taxon>
    </lineage>
</organism>
<feature type="non-terminal residue" evidence="1">
    <location>
        <position position="602"/>
    </location>
</feature>
<feature type="non-terminal residue" evidence="1">
    <location>
        <position position="1"/>
    </location>
</feature>
<reference evidence="1" key="2">
    <citation type="journal article" date="2022" name="New Phytol.">
        <title>Evolutionary transition to the ectomycorrhizal habit in the genomes of a hyperdiverse lineage of mushroom-forming fungi.</title>
        <authorList>
            <person name="Looney B."/>
            <person name="Miyauchi S."/>
            <person name="Morin E."/>
            <person name="Drula E."/>
            <person name="Courty P.E."/>
            <person name="Kohler A."/>
            <person name="Kuo A."/>
            <person name="LaButti K."/>
            <person name="Pangilinan J."/>
            <person name="Lipzen A."/>
            <person name="Riley R."/>
            <person name="Andreopoulos W."/>
            <person name="He G."/>
            <person name="Johnson J."/>
            <person name="Nolan M."/>
            <person name="Tritt A."/>
            <person name="Barry K.W."/>
            <person name="Grigoriev I.V."/>
            <person name="Nagy L.G."/>
            <person name="Hibbett D."/>
            <person name="Henrissat B."/>
            <person name="Matheny P.B."/>
            <person name="Labbe J."/>
            <person name="Martin F.M."/>
        </authorList>
    </citation>
    <scope>NUCLEOTIDE SEQUENCE</scope>
    <source>
        <strain evidence="1">EC-137</strain>
    </source>
</reference>
<name>A0ACB8Q7Y1_9AGAM</name>
<gene>
    <name evidence="1" type="ORF">K488DRAFT_6979</name>
</gene>
<sequence>LRKSELSWKREFVVKHQMRRRWLRSRTSMVTHIPHYATISDLHMLSEEAILSSSIQYGIVARSFPFNGKIVKGYLNATGMHHGIGFGNPNAEFLPDVTACSISSDGSSAKILWGRRDGSVAVMWHPRTMNSSRAATKINASAVEEEHRGAVLDAVFTADSSACVTVGADGFAKIWSLKRFGCAWTSPHGPSPEPFTKILEDLAHGILACTTDKGVIVLYYGFDLSSMHTPGVARSTITQHRISLPSEGDSRTVTSIEQIFLGTRTSSDVSLLVRVDASPLFYRLRVNMLTGLTSVTSFGDPSSGPLRVISPVFSTEPAETSFVVAGDQTGSVSIYAWDAVPPADKPVPPSRRVDVFVDASVTALAVHPLVIALGSSKGSVRVIDALTLELLKSFVAPVDQSVRRIVVKRDMMVAAVGSRVIAWKGEPVRTWGQKAIKGKTKAKQDGERKWHKQIDLRRDIAESRDDIDEESAGARLRLGQERAQTSQLSALGLSEREAVEYVLMLSRDEANASGEMHGAWGEEGVFELDDNDLVIGRRTPSSSSASSDSPLSAPATRPSSLPAAPSPPLRPTHPHRAVGAPSASNVKVQVSPRVVPEPTEAG</sequence>
<evidence type="ECO:0000313" key="1">
    <source>
        <dbReference type="EMBL" id="KAI0027610.1"/>
    </source>
</evidence>
<protein>
    <submittedName>
        <fullName evidence="1">Uncharacterized protein</fullName>
    </submittedName>
</protein>